<protein>
    <submittedName>
        <fullName evidence="2">Uncharacterized protein</fullName>
    </submittedName>
</protein>
<evidence type="ECO:0000313" key="2">
    <source>
        <dbReference type="EMBL" id="MED1205409.1"/>
    </source>
</evidence>
<dbReference type="Proteomes" id="UP001341444">
    <property type="component" value="Unassembled WGS sequence"/>
</dbReference>
<organism evidence="2 3">
    <name type="scientific">Heyndrickxia acidicola</name>
    <dbReference type="NCBI Taxonomy" id="209389"/>
    <lineage>
        <taxon>Bacteria</taxon>
        <taxon>Bacillati</taxon>
        <taxon>Bacillota</taxon>
        <taxon>Bacilli</taxon>
        <taxon>Bacillales</taxon>
        <taxon>Bacillaceae</taxon>
        <taxon>Heyndrickxia</taxon>
    </lineage>
</organism>
<keyword evidence="3" id="KW-1185">Reference proteome</keyword>
<comment type="caution">
    <text evidence="2">The sequence shown here is derived from an EMBL/GenBank/DDBJ whole genome shotgun (WGS) entry which is preliminary data.</text>
</comment>
<reference evidence="2 3" key="1">
    <citation type="submission" date="2023-03" db="EMBL/GenBank/DDBJ databases">
        <title>Bacillus Genome Sequencing.</title>
        <authorList>
            <person name="Dunlap C."/>
        </authorList>
    </citation>
    <scope>NUCLEOTIDE SEQUENCE [LARGE SCALE GENOMIC DNA]</scope>
    <source>
        <strain evidence="2 3">B-23453</strain>
    </source>
</reference>
<feature type="compositionally biased region" description="Polar residues" evidence="1">
    <location>
        <begin position="44"/>
        <end position="56"/>
    </location>
</feature>
<feature type="compositionally biased region" description="Polar residues" evidence="1">
    <location>
        <begin position="11"/>
        <end position="21"/>
    </location>
</feature>
<dbReference type="RefSeq" id="WP_157090588.1">
    <property type="nucleotide sequence ID" value="NZ_JARMAB010000032.1"/>
</dbReference>
<dbReference type="EMBL" id="JARMAB010000032">
    <property type="protein sequence ID" value="MED1205409.1"/>
    <property type="molecule type" value="Genomic_DNA"/>
</dbReference>
<evidence type="ECO:0000313" key="3">
    <source>
        <dbReference type="Proteomes" id="UP001341444"/>
    </source>
</evidence>
<sequence>MGKNKRKIRQESLNSLWNPTQEGHFMDDLEEVERLGHQGEKSNHSLSSNTQQKTER</sequence>
<feature type="compositionally biased region" description="Basic and acidic residues" evidence="1">
    <location>
        <begin position="24"/>
        <end position="43"/>
    </location>
</feature>
<feature type="region of interest" description="Disordered" evidence="1">
    <location>
        <begin position="1"/>
        <end position="56"/>
    </location>
</feature>
<accession>A0ABU6MM80</accession>
<gene>
    <name evidence="2" type="ORF">P4T90_20365</name>
</gene>
<evidence type="ECO:0000256" key="1">
    <source>
        <dbReference type="SAM" id="MobiDB-lite"/>
    </source>
</evidence>
<name>A0ABU6MM80_9BACI</name>
<proteinExistence type="predicted"/>